<comment type="subcellular location">
    <subcellularLocation>
        <location evidence="1">Cell membrane</location>
        <topology evidence="1">Multi-pass membrane protein</topology>
    </subcellularLocation>
</comment>
<sequence>MKRRFLQMVFLGIKRFRDPYYQGFAAQISFYLLLSIVPVLLILTQILGYFNMSVEDVVQWLSAYTGNEISSALHRLIEFSPAGAGNIVFLVVALWAASRAQFAIMRITNYTFTDGQTTGRGYWRERFRAVRTMIVTLFTIAFALVILGYGDLLLRAVVRLLSLDADKYINNIWMYLRWILGLALYFLMVSYNYYILPTNRVPFRKILPGSIFASGGMLIVTLIYARYTTSVANYDIIYGALSSIVAILFWFYFLAWVLCLGILVNKVWDDTEEFSKRKPVQRPGTK</sequence>
<dbReference type="Pfam" id="PF03631">
    <property type="entry name" value="Virul_fac_BrkB"/>
    <property type="match status" value="1"/>
</dbReference>
<feature type="transmembrane region" description="Helical" evidence="6">
    <location>
        <begin position="237"/>
        <end position="268"/>
    </location>
</feature>
<feature type="transmembrane region" description="Helical" evidence="6">
    <location>
        <begin position="79"/>
        <end position="97"/>
    </location>
</feature>
<feature type="transmembrane region" description="Helical" evidence="6">
    <location>
        <begin position="172"/>
        <end position="194"/>
    </location>
</feature>
<protein>
    <submittedName>
        <fullName evidence="7">YihY/virulence factor BrkB family protein</fullName>
    </submittedName>
</protein>
<dbReference type="PANTHER" id="PTHR30213:SF0">
    <property type="entry name" value="UPF0761 MEMBRANE PROTEIN YIHY"/>
    <property type="match status" value="1"/>
</dbReference>
<feature type="transmembrane region" description="Helical" evidence="6">
    <location>
        <begin position="20"/>
        <end position="43"/>
    </location>
</feature>
<dbReference type="GO" id="GO:0005886">
    <property type="term" value="C:plasma membrane"/>
    <property type="evidence" value="ECO:0007669"/>
    <property type="project" value="UniProtKB-SubCell"/>
</dbReference>
<dbReference type="RefSeq" id="WP_187302063.1">
    <property type="nucleotide sequence ID" value="NZ_CBCTON010000004.1"/>
</dbReference>
<keyword evidence="2" id="KW-1003">Cell membrane</keyword>
<dbReference type="EMBL" id="JACRYT010000002">
    <property type="protein sequence ID" value="MBC6678937.1"/>
    <property type="molecule type" value="Genomic_DNA"/>
</dbReference>
<evidence type="ECO:0000256" key="2">
    <source>
        <dbReference type="ARBA" id="ARBA00022475"/>
    </source>
</evidence>
<organism evidence="7 8">
    <name type="scientific">Zhenpiania hominis</name>
    <dbReference type="NCBI Taxonomy" id="2763644"/>
    <lineage>
        <taxon>Bacteria</taxon>
        <taxon>Bacillati</taxon>
        <taxon>Bacillota</taxon>
        <taxon>Clostridia</taxon>
        <taxon>Peptostreptococcales</taxon>
        <taxon>Anaerovoracaceae</taxon>
        <taxon>Zhenpiania</taxon>
    </lineage>
</organism>
<feature type="transmembrane region" description="Helical" evidence="6">
    <location>
        <begin position="130"/>
        <end position="152"/>
    </location>
</feature>
<dbReference type="AlphaFoldDB" id="A0A923NIX6"/>
<evidence type="ECO:0000256" key="5">
    <source>
        <dbReference type="ARBA" id="ARBA00023136"/>
    </source>
</evidence>
<evidence type="ECO:0000256" key="4">
    <source>
        <dbReference type="ARBA" id="ARBA00022989"/>
    </source>
</evidence>
<evidence type="ECO:0000313" key="8">
    <source>
        <dbReference type="Proteomes" id="UP000602647"/>
    </source>
</evidence>
<accession>A0A923NIX6</accession>
<evidence type="ECO:0000313" key="7">
    <source>
        <dbReference type="EMBL" id="MBC6678937.1"/>
    </source>
</evidence>
<evidence type="ECO:0000256" key="1">
    <source>
        <dbReference type="ARBA" id="ARBA00004651"/>
    </source>
</evidence>
<evidence type="ECO:0000256" key="3">
    <source>
        <dbReference type="ARBA" id="ARBA00022692"/>
    </source>
</evidence>
<dbReference type="PIRSF" id="PIRSF035875">
    <property type="entry name" value="RNase_BN"/>
    <property type="match status" value="1"/>
</dbReference>
<gene>
    <name evidence="7" type="ORF">H9L42_03735</name>
</gene>
<keyword evidence="4 6" id="KW-1133">Transmembrane helix</keyword>
<keyword evidence="8" id="KW-1185">Reference proteome</keyword>
<evidence type="ECO:0000256" key="6">
    <source>
        <dbReference type="SAM" id="Phobius"/>
    </source>
</evidence>
<dbReference type="InterPro" id="IPR017039">
    <property type="entry name" value="Virul_fac_BrkB"/>
</dbReference>
<keyword evidence="5 6" id="KW-0472">Membrane</keyword>
<proteinExistence type="predicted"/>
<name>A0A923NIX6_9FIRM</name>
<reference evidence="7" key="1">
    <citation type="submission" date="2020-08" db="EMBL/GenBank/DDBJ databases">
        <title>Genome public.</title>
        <authorList>
            <person name="Liu C."/>
            <person name="Sun Q."/>
        </authorList>
    </citation>
    <scope>NUCLEOTIDE SEQUENCE</scope>
    <source>
        <strain evidence="7">BX12</strain>
    </source>
</reference>
<feature type="transmembrane region" description="Helical" evidence="6">
    <location>
        <begin position="206"/>
        <end position="225"/>
    </location>
</feature>
<keyword evidence="3 6" id="KW-0812">Transmembrane</keyword>
<dbReference type="Proteomes" id="UP000602647">
    <property type="component" value="Unassembled WGS sequence"/>
</dbReference>
<dbReference type="PANTHER" id="PTHR30213">
    <property type="entry name" value="INNER MEMBRANE PROTEIN YHJD"/>
    <property type="match status" value="1"/>
</dbReference>
<comment type="caution">
    <text evidence="7">The sequence shown here is derived from an EMBL/GenBank/DDBJ whole genome shotgun (WGS) entry which is preliminary data.</text>
</comment>